<evidence type="ECO:0008006" key="4">
    <source>
        <dbReference type="Google" id="ProtNLM"/>
    </source>
</evidence>
<dbReference type="InterPro" id="IPR036182">
    <property type="entry name" value="PCuAC_sf"/>
</dbReference>
<dbReference type="SUPFAM" id="SSF110087">
    <property type="entry name" value="DR1885-like metal-binding protein"/>
    <property type="match status" value="1"/>
</dbReference>
<evidence type="ECO:0000256" key="1">
    <source>
        <dbReference type="SAM" id="MobiDB-lite"/>
    </source>
</evidence>
<dbReference type="Proteomes" id="UP001501771">
    <property type="component" value="Unassembled WGS sequence"/>
</dbReference>
<dbReference type="PROSITE" id="PS51257">
    <property type="entry name" value="PROKAR_LIPOPROTEIN"/>
    <property type="match status" value="1"/>
</dbReference>
<organism evidence="2 3">
    <name type="scientific">Nocardioides koreensis</name>
    <dbReference type="NCBI Taxonomy" id="433651"/>
    <lineage>
        <taxon>Bacteria</taxon>
        <taxon>Bacillati</taxon>
        <taxon>Actinomycetota</taxon>
        <taxon>Actinomycetes</taxon>
        <taxon>Propionibacteriales</taxon>
        <taxon>Nocardioidaceae</taxon>
        <taxon>Nocardioides</taxon>
    </lineage>
</organism>
<keyword evidence="3" id="KW-1185">Reference proteome</keyword>
<dbReference type="RefSeq" id="WP_344146932.1">
    <property type="nucleotide sequence ID" value="NZ_BAAAQR010000001.1"/>
</dbReference>
<evidence type="ECO:0000313" key="2">
    <source>
        <dbReference type="EMBL" id="GAA2137486.1"/>
    </source>
</evidence>
<protein>
    <recommendedName>
        <fullName evidence="4">Copper chaperone PCu(A)C</fullName>
    </recommendedName>
</protein>
<feature type="compositionally biased region" description="Low complexity" evidence="1">
    <location>
        <begin position="165"/>
        <end position="196"/>
    </location>
</feature>
<reference evidence="2 3" key="1">
    <citation type="journal article" date="2019" name="Int. J. Syst. Evol. Microbiol.">
        <title>The Global Catalogue of Microorganisms (GCM) 10K type strain sequencing project: providing services to taxonomists for standard genome sequencing and annotation.</title>
        <authorList>
            <consortium name="The Broad Institute Genomics Platform"/>
            <consortium name="The Broad Institute Genome Sequencing Center for Infectious Disease"/>
            <person name="Wu L."/>
            <person name="Ma J."/>
        </authorList>
    </citation>
    <scope>NUCLEOTIDE SEQUENCE [LARGE SCALE GENOMIC DNA]</scope>
    <source>
        <strain evidence="2 3">JCM 16022</strain>
    </source>
</reference>
<accession>A0ABN2Z6P8</accession>
<name>A0ABN2Z6P8_9ACTN</name>
<dbReference type="EMBL" id="BAAAQR010000001">
    <property type="protein sequence ID" value="GAA2137486.1"/>
    <property type="molecule type" value="Genomic_DNA"/>
</dbReference>
<feature type="region of interest" description="Disordered" evidence="1">
    <location>
        <begin position="152"/>
        <end position="196"/>
    </location>
</feature>
<sequence>MHLRRNSRRTLRRSVALSLGGLVLATPLLTACGFNYATDRVYTPASGVNNRDASVDVLGAVIVSGQDDSGTFIATFTNNSTEEKATVESLAGAGGNTIQAESFSPIKIDEGGLVNLATDGGIPVSGTFTAGNFVPVTVTFGDGERVEMKVPVVPDDSGDYAGLDSSSASPTESPSETPSESSTESPSESPSASASE</sequence>
<comment type="caution">
    <text evidence="2">The sequence shown here is derived from an EMBL/GenBank/DDBJ whole genome shotgun (WGS) entry which is preliminary data.</text>
</comment>
<gene>
    <name evidence="2" type="ORF">GCM10009844_04560</name>
</gene>
<evidence type="ECO:0000313" key="3">
    <source>
        <dbReference type="Proteomes" id="UP001501771"/>
    </source>
</evidence>
<proteinExistence type="predicted"/>